<dbReference type="EMBL" id="QGGL01000001">
    <property type="protein sequence ID" value="PWK16370.1"/>
    <property type="molecule type" value="Genomic_DNA"/>
</dbReference>
<proteinExistence type="predicted"/>
<organism evidence="1 2">
    <name type="scientific">Tumebacillus permanentifrigoris</name>
    <dbReference type="NCBI Taxonomy" id="378543"/>
    <lineage>
        <taxon>Bacteria</taxon>
        <taxon>Bacillati</taxon>
        <taxon>Bacillota</taxon>
        <taxon>Bacilli</taxon>
        <taxon>Bacillales</taxon>
        <taxon>Alicyclobacillaceae</taxon>
        <taxon>Tumebacillus</taxon>
    </lineage>
</organism>
<evidence type="ECO:0000313" key="2">
    <source>
        <dbReference type="Proteomes" id="UP000245634"/>
    </source>
</evidence>
<reference evidence="1 2" key="1">
    <citation type="submission" date="2018-05" db="EMBL/GenBank/DDBJ databases">
        <title>Genomic Encyclopedia of Type Strains, Phase IV (KMG-IV): sequencing the most valuable type-strain genomes for metagenomic binning, comparative biology and taxonomic classification.</title>
        <authorList>
            <person name="Goeker M."/>
        </authorList>
    </citation>
    <scope>NUCLEOTIDE SEQUENCE [LARGE SCALE GENOMIC DNA]</scope>
    <source>
        <strain evidence="1 2">DSM 18773</strain>
    </source>
</reference>
<dbReference type="Proteomes" id="UP000245634">
    <property type="component" value="Unassembled WGS sequence"/>
</dbReference>
<comment type="caution">
    <text evidence="1">The sequence shown here is derived from an EMBL/GenBank/DDBJ whole genome shotgun (WGS) entry which is preliminary data.</text>
</comment>
<dbReference type="AlphaFoldDB" id="A0A316E0N3"/>
<keyword evidence="2" id="KW-1185">Reference proteome</keyword>
<dbReference type="OrthoDB" id="63946at2"/>
<gene>
    <name evidence="1" type="ORF">C7459_101234</name>
</gene>
<evidence type="ECO:0000313" key="1">
    <source>
        <dbReference type="EMBL" id="PWK16370.1"/>
    </source>
</evidence>
<accession>A0A316E0N3</accession>
<protein>
    <submittedName>
        <fullName evidence="1">Uncharacterized protein DUF4435</fullName>
    </submittedName>
</protein>
<dbReference type="RefSeq" id="WP_109685412.1">
    <property type="nucleotide sequence ID" value="NZ_QGGL01000001.1"/>
</dbReference>
<name>A0A316E0N3_9BACL</name>
<sequence length="275" mass="32579">MSGWTDRLQEIREKEIANKNIRVLLVEGTDDKAAYLNLLTKQFGNNWSTKWAIAHANGKGPLLKMLREESSWVGIVDHDEWNSIDIQHARDTHSNLCVLPRYCMESYLIDPSEIWNALTTENRQTITNQIGGYNAFEKLLILDLKQWVRHGVLWSEIQPLRSGLKSLLYQKEILEFEHAQDDVYIQNKLQEWHQYLDPQTIFARLEAKWRFADTQLSQQEQLHKVVHGKWFWKRHVLQVLQRLLGQEDEEEYRKHLWSRLNVPTDWSDILSKLAP</sequence>